<proteinExistence type="inferred from homology"/>
<evidence type="ECO:0000256" key="1">
    <source>
        <dbReference type="ARBA" id="ARBA00022898"/>
    </source>
</evidence>
<dbReference type="Proteomes" id="UP000292298">
    <property type="component" value="Unassembled WGS sequence"/>
</dbReference>
<dbReference type="PANTHER" id="PTHR30244">
    <property type="entry name" value="TRANSAMINASE"/>
    <property type="match status" value="1"/>
</dbReference>
<dbReference type="RefSeq" id="WP_165385767.1">
    <property type="nucleotide sequence ID" value="NZ_SHLI01000001.1"/>
</dbReference>
<protein>
    <submittedName>
        <fullName evidence="6">dTDP-4-amino-4,6-dideoxygalactose transaminase</fullName>
    </submittedName>
</protein>
<dbReference type="InterPro" id="IPR000653">
    <property type="entry name" value="DegT/StrS_aminotransferase"/>
</dbReference>
<keyword evidence="1 4" id="KW-0663">Pyridoxal phosphate</keyword>
<dbReference type="GO" id="GO:0000271">
    <property type="term" value="P:polysaccharide biosynthetic process"/>
    <property type="evidence" value="ECO:0007669"/>
    <property type="project" value="TreeGrafter"/>
</dbReference>
<comment type="similarity">
    <text evidence="2 5">Belongs to the DegT/DnrJ/EryC1 family.</text>
</comment>
<organism evidence="6 7">
    <name type="scientific">Spiribacter vilamensis</name>
    <dbReference type="NCBI Taxonomy" id="531306"/>
    <lineage>
        <taxon>Bacteria</taxon>
        <taxon>Pseudomonadati</taxon>
        <taxon>Pseudomonadota</taxon>
        <taxon>Gammaproteobacteria</taxon>
        <taxon>Chromatiales</taxon>
        <taxon>Ectothiorhodospiraceae</taxon>
        <taxon>Spiribacter</taxon>
    </lineage>
</organism>
<dbReference type="EMBL" id="SHLI01000001">
    <property type="protein sequence ID" value="RZU99597.1"/>
    <property type="molecule type" value="Genomic_DNA"/>
</dbReference>
<dbReference type="Pfam" id="PF01041">
    <property type="entry name" value="DegT_DnrJ_EryC1"/>
    <property type="match status" value="1"/>
</dbReference>
<accession>A0A4Q8D2Q0</accession>
<keyword evidence="7" id="KW-1185">Reference proteome</keyword>
<dbReference type="InterPro" id="IPR015424">
    <property type="entry name" value="PyrdxlP-dep_Trfase"/>
</dbReference>
<dbReference type="InterPro" id="IPR015421">
    <property type="entry name" value="PyrdxlP-dep_Trfase_major"/>
</dbReference>
<dbReference type="Gene3D" id="3.90.1150.10">
    <property type="entry name" value="Aspartate Aminotransferase, domain 1"/>
    <property type="match status" value="1"/>
</dbReference>
<dbReference type="PANTHER" id="PTHR30244:SF34">
    <property type="entry name" value="DTDP-4-AMINO-4,6-DIDEOXYGALACTOSE TRANSAMINASE"/>
    <property type="match status" value="1"/>
</dbReference>
<evidence type="ECO:0000313" key="7">
    <source>
        <dbReference type="Proteomes" id="UP000292298"/>
    </source>
</evidence>
<evidence type="ECO:0000256" key="4">
    <source>
        <dbReference type="PIRSR" id="PIRSR000390-2"/>
    </source>
</evidence>
<feature type="active site" description="Proton acceptor" evidence="3">
    <location>
        <position position="178"/>
    </location>
</feature>
<dbReference type="InterPro" id="IPR015422">
    <property type="entry name" value="PyrdxlP-dep_Trfase_small"/>
</dbReference>
<dbReference type="GO" id="GO:0008483">
    <property type="term" value="F:transaminase activity"/>
    <property type="evidence" value="ECO:0007669"/>
    <property type="project" value="TreeGrafter"/>
</dbReference>
<feature type="modified residue" description="N6-(pyridoxal phosphate)lysine" evidence="4">
    <location>
        <position position="178"/>
    </location>
</feature>
<name>A0A4Q8D2Q0_9GAMM</name>
<dbReference type="AlphaFoldDB" id="A0A4Q8D2Q0"/>
<dbReference type="PIRSF" id="PIRSF000390">
    <property type="entry name" value="PLP_StrS"/>
    <property type="match status" value="1"/>
</dbReference>
<evidence type="ECO:0000256" key="2">
    <source>
        <dbReference type="ARBA" id="ARBA00037999"/>
    </source>
</evidence>
<dbReference type="Gene3D" id="3.40.640.10">
    <property type="entry name" value="Type I PLP-dependent aspartate aminotransferase-like (Major domain)"/>
    <property type="match status" value="1"/>
</dbReference>
<evidence type="ECO:0000313" key="6">
    <source>
        <dbReference type="EMBL" id="RZU99597.1"/>
    </source>
</evidence>
<comment type="caution">
    <text evidence="6">The sequence shown here is derived from an EMBL/GenBank/DDBJ whole genome shotgun (WGS) entry which is preliminary data.</text>
</comment>
<evidence type="ECO:0000256" key="5">
    <source>
        <dbReference type="RuleBase" id="RU004508"/>
    </source>
</evidence>
<dbReference type="GO" id="GO:0030170">
    <property type="term" value="F:pyridoxal phosphate binding"/>
    <property type="evidence" value="ECO:0007669"/>
    <property type="project" value="TreeGrafter"/>
</dbReference>
<evidence type="ECO:0000256" key="3">
    <source>
        <dbReference type="PIRSR" id="PIRSR000390-1"/>
    </source>
</evidence>
<dbReference type="SUPFAM" id="SSF53383">
    <property type="entry name" value="PLP-dependent transferases"/>
    <property type="match status" value="1"/>
</dbReference>
<gene>
    <name evidence="6" type="ORF">EV698_1890</name>
</gene>
<sequence length="390" mass="43899">MPKNIDTVEEFWSWDTIRRAQKNANEKSIVRFLEEFLGFLGTPESIARCFPSGHSALETLLVTRKDNTTGVMAPAFNCRRVQDAVEESGCTLKTYDFSPEPGSFDWQAVEEAVTPEIGVIIVTHYYGVPVDLREIRDFCREREIILIEDCAHTLGGYVGEHQVGTWGDAAIFSFNYDKPISLGWGGLGVVNSLGRFRCEDFLVDEHVPPDLDVEISSLDKFVKTMEARRSSIPQGKNKVSRDFSRLLNKMTRLPVSKNQNSFGRIQAELGSLCLESYSDVRSIRNNNACLFASLCPQPTWSVGSSVVHPAWLKQKMFVPSSEKLAMISSELKLQGVRAGNFNWPKLIEGATHQSCPNAEEVTTCWMDVPIHQRMSSEEIRSVVSLVKRYF</sequence>
<reference evidence="6 7" key="1">
    <citation type="submission" date="2019-02" db="EMBL/GenBank/DDBJ databases">
        <title>Genomic Encyclopedia of Type Strains, Phase IV (KMG-IV): sequencing the most valuable type-strain genomes for metagenomic binning, comparative biology and taxonomic classification.</title>
        <authorList>
            <person name="Goeker M."/>
        </authorList>
    </citation>
    <scope>NUCLEOTIDE SEQUENCE [LARGE SCALE GENOMIC DNA]</scope>
    <source>
        <strain evidence="6 7">DSM 21056</strain>
    </source>
</reference>